<evidence type="ECO:0000256" key="3">
    <source>
        <dbReference type="ARBA" id="ARBA00022679"/>
    </source>
</evidence>
<evidence type="ECO:0000256" key="1">
    <source>
        <dbReference type="ARBA" id="ARBA00012417"/>
    </source>
</evidence>
<dbReference type="Pfam" id="PF06144">
    <property type="entry name" value="DNA_pol3_delta"/>
    <property type="match status" value="1"/>
</dbReference>
<keyword evidence="3 11" id="KW-0808">Transferase</keyword>
<dbReference type="Gene3D" id="3.40.50.300">
    <property type="entry name" value="P-loop containing nucleotide triphosphate hydrolases"/>
    <property type="match status" value="1"/>
</dbReference>
<comment type="similarity">
    <text evidence="7">Belongs to the DNA polymerase HolA subunit family.</text>
</comment>
<comment type="catalytic activity">
    <reaction evidence="8">
        <text>DNA(n) + a 2'-deoxyribonucleoside 5'-triphosphate = DNA(n+1) + diphosphate</text>
        <dbReference type="Rhea" id="RHEA:22508"/>
        <dbReference type="Rhea" id="RHEA-COMP:17339"/>
        <dbReference type="Rhea" id="RHEA-COMP:17340"/>
        <dbReference type="ChEBI" id="CHEBI:33019"/>
        <dbReference type="ChEBI" id="CHEBI:61560"/>
        <dbReference type="ChEBI" id="CHEBI:173112"/>
        <dbReference type="EC" id="2.7.7.7"/>
    </reaction>
</comment>
<dbReference type="NCBIfam" id="TIGR01128">
    <property type="entry name" value="holA"/>
    <property type="match status" value="1"/>
</dbReference>
<dbReference type="RefSeq" id="WP_380582653.1">
    <property type="nucleotide sequence ID" value="NZ_JBHSQJ010000044.1"/>
</dbReference>
<keyword evidence="6" id="KW-0239">DNA-directed DNA polymerase</keyword>
<dbReference type="SUPFAM" id="SSF48019">
    <property type="entry name" value="post-AAA+ oligomerization domain-like"/>
    <property type="match status" value="1"/>
</dbReference>
<keyword evidence="5" id="KW-0235">DNA replication</keyword>
<evidence type="ECO:0000259" key="9">
    <source>
        <dbReference type="Pfam" id="PF06144"/>
    </source>
</evidence>
<sequence length="330" mass="34447">MARKPSEDLLSPVTLVIGQEELLLDRAVAQTVAAARAADADTDVRDLAPGVLQPGMLAELTSPSLFSERKVIVVRAAQDVPADAVKELKAYLEDPAPETMLVLVHAGGAKGKGVVDAARKAGAREVSCPKVTKPAEKLAFVRAEFRTAGRSATEDACRALLDAVGSDLRELASACSQLAADTEGTIDEAVVARYYTGRAESTGFQVADLAVTGRTAEALGQLRWALAVGEKPTGIVYALASGVRAIGRVATADRSMRPADLARELGMPPWKIDRVRQQMGRWSGDAVAHALQAIAQADAAVKGGATDPAYALEQCVVTISRAARGAGAAR</sequence>
<dbReference type="PANTHER" id="PTHR34388">
    <property type="entry name" value="DNA POLYMERASE III SUBUNIT DELTA"/>
    <property type="match status" value="1"/>
</dbReference>
<dbReference type="InterPro" id="IPR008921">
    <property type="entry name" value="DNA_pol3_clamp-load_cplx_C"/>
</dbReference>
<dbReference type="Gene3D" id="1.20.272.10">
    <property type="match status" value="1"/>
</dbReference>
<accession>A0ABW1FZK7</accession>
<protein>
    <recommendedName>
        <fullName evidence="2">DNA polymerase III subunit delta</fullName>
        <ecNumber evidence="1">2.7.7.7</ecNumber>
    </recommendedName>
</protein>
<feature type="domain" description="DNA polymerase III delta N-terminal" evidence="9">
    <location>
        <begin position="16"/>
        <end position="106"/>
    </location>
</feature>
<evidence type="ECO:0000256" key="7">
    <source>
        <dbReference type="ARBA" id="ARBA00034754"/>
    </source>
</evidence>
<dbReference type="InterPro" id="IPR027417">
    <property type="entry name" value="P-loop_NTPase"/>
</dbReference>
<dbReference type="InterPro" id="IPR010372">
    <property type="entry name" value="DNA_pol3_delta_N"/>
</dbReference>
<keyword evidence="12" id="KW-1185">Reference proteome</keyword>
<dbReference type="PANTHER" id="PTHR34388:SF1">
    <property type="entry name" value="DNA POLYMERASE III SUBUNIT DELTA"/>
    <property type="match status" value="1"/>
</dbReference>
<comment type="caution">
    <text evidence="11">The sequence shown here is derived from an EMBL/GenBank/DDBJ whole genome shotgun (WGS) entry which is preliminary data.</text>
</comment>
<dbReference type="Proteomes" id="UP001596174">
    <property type="component" value="Unassembled WGS sequence"/>
</dbReference>
<name>A0ABW1FZK7_9ACTN</name>
<evidence type="ECO:0000256" key="5">
    <source>
        <dbReference type="ARBA" id="ARBA00022705"/>
    </source>
</evidence>
<proteinExistence type="inferred from homology"/>
<gene>
    <name evidence="11" type="primary">holA</name>
    <name evidence="11" type="ORF">ACFP3V_11450</name>
</gene>
<feature type="domain" description="DNA polymerase III delta subunit-like C-terminal" evidence="10">
    <location>
        <begin position="202"/>
        <end position="317"/>
    </location>
</feature>
<evidence type="ECO:0000259" key="10">
    <source>
        <dbReference type="Pfam" id="PF21694"/>
    </source>
</evidence>
<dbReference type="EMBL" id="JBHSQJ010000044">
    <property type="protein sequence ID" value="MFC5907831.1"/>
    <property type="molecule type" value="Genomic_DNA"/>
</dbReference>
<evidence type="ECO:0000313" key="11">
    <source>
        <dbReference type="EMBL" id="MFC5907831.1"/>
    </source>
</evidence>
<evidence type="ECO:0000256" key="4">
    <source>
        <dbReference type="ARBA" id="ARBA00022695"/>
    </source>
</evidence>
<dbReference type="InterPro" id="IPR048466">
    <property type="entry name" value="DNA_pol3_delta-like_C"/>
</dbReference>
<dbReference type="Pfam" id="PF21694">
    <property type="entry name" value="DNA_pol3_delta_C"/>
    <property type="match status" value="1"/>
</dbReference>
<dbReference type="SUPFAM" id="SSF52540">
    <property type="entry name" value="P-loop containing nucleoside triphosphate hydrolases"/>
    <property type="match status" value="1"/>
</dbReference>
<evidence type="ECO:0000256" key="2">
    <source>
        <dbReference type="ARBA" id="ARBA00017703"/>
    </source>
</evidence>
<evidence type="ECO:0000256" key="6">
    <source>
        <dbReference type="ARBA" id="ARBA00022932"/>
    </source>
</evidence>
<dbReference type="EC" id="2.7.7.7" evidence="1"/>
<reference evidence="12" key="1">
    <citation type="journal article" date="2019" name="Int. J. Syst. Evol. Microbiol.">
        <title>The Global Catalogue of Microorganisms (GCM) 10K type strain sequencing project: providing services to taxonomists for standard genome sequencing and annotation.</title>
        <authorList>
            <consortium name="The Broad Institute Genomics Platform"/>
            <consortium name="The Broad Institute Genome Sequencing Center for Infectious Disease"/>
            <person name="Wu L."/>
            <person name="Ma J."/>
        </authorList>
    </citation>
    <scope>NUCLEOTIDE SEQUENCE [LARGE SCALE GENOMIC DNA]</scope>
    <source>
        <strain evidence="12">JCM 4816</strain>
    </source>
</reference>
<evidence type="ECO:0000256" key="8">
    <source>
        <dbReference type="ARBA" id="ARBA00049244"/>
    </source>
</evidence>
<organism evidence="11 12">
    <name type="scientific">Streptacidiphilus monticola</name>
    <dbReference type="NCBI Taxonomy" id="2161674"/>
    <lineage>
        <taxon>Bacteria</taxon>
        <taxon>Bacillati</taxon>
        <taxon>Actinomycetota</taxon>
        <taxon>Actinomycetes</taxon>
        <taxon>Kitasatosporales</taxon>
        <taxon>Streptomycetaceae</taxon>
        <taxon>Streptacidiphilus</taxon>
    </lineage>
</organism>
<dbReference type="GO" id="GO:0003887">
    <property type="term" value="F:DNA-directed DNA polymerase activity"/>
    <property type="evidence" value="ECO:0007669"/>
    <property type="project" value="UniProtKB-EC"/>
</dbReference>
<dbReference type="InterPro" id="IPR005790">
    <property type="entry name" value="DNA_polIII_delta"/>
</dbReference>
<keyword evidence="4 11" id="KW-0548">Nucleotidyltransferase</keyword>
<evidence type="ECO:0000313" key="12">
    <source>
        <dbReference type="Proteomes" id="UP001596174"/>
    </source>
</evidence>